<feature type="compositionally biased region" description="Basic and acidic residues" evidence="1">
    <location>
        <begin position="212"/>
        <end position="232"/>
    </location>
</feature>
<keyword evidence="2" id="KW-0472">Membrane</keyword>
<dbReference type="AlphaFoldDB" id="A0A4S8LYC7"/>
<evidence type="ECO:0000313" key="4">
    <source>
        <dbReference type="Proteomes" id="UP000297245"/>
    </source>
</evidence>
<feature type="transmembrane region" description="Helical" evidence="2">
    <location>
        <begin position="143"/>
        <end position="168"/>
    </location>
</feature>
<name>A0A4S8LYC7_DENBC</name>
<feature type="region of interest" description="Disordered" evidence="1">
    <location>
        <begin position="189"/>
        <end position="232"/>
    </location>
</feature>
<sequence length="232" mass="26321">MAFNHWNKIATLILTLITIVFIVLTYGIILQLNYPFAHLPISDSLRDSLKQQTSAIIERAGLWGTFMLITFAIISVFEYIGTFNKFKAEEAYNMSEHLERFRFLTMIVFCTISVAGIVDDIVFHCPEDMPLAEFALARLSRNLLCYVVGFLFDLTIALVIFLIAKIVIEVRRIRASRLGQAQSDEELGTANEAVVSDSKQEVMRVPLLEDGFEQKDQGIDEKDMKRSADEAI</sequence>
<evidence type="ECO:0000256" key="2">
    <source>
        <dbReference type="SAM" id="Phobius"/>
    </source>
</evidence>
<feature type="transmembrane region" description="Helical" evidence="2">
    <location>
        <begin position="101"/>
        <end position="123"/>
    </location>
</feature>
<organism evidence="3 4">
    <name type="scientific">Dendrothele bispora (strain CBS 962.96)</name>
    <dbReference type="NCBI Taxonomy" id="1314807"/>
    <lineage>
        <taxon>Eukaryota</taxon>
        <taxon>Fungi</taxon>
        <taxon>Dikarya</taxon>
        <taxon>Basidiomycota</taxon>
        <taxon>Agaricomycotina</taxon>
        <taxon>Agaricomycetes</taxon>
        <taxon>Agaricomycetidae</taxon>
        <taxon>Agaricales</taxon>
        <taxon>Agaricales incertae sedis</taxon>
        <taxon>Dendrothele</taxon>
    </lineage>
</organism>
<keyword evidence="2" id="KW-1133">Transmembrane helix</keyword>
<gene>
    <name evidence="3" type="ORF">K435DRAFT_779409</name>
</gene>
<protein>
    <submittedName>
        <fullName evidence="3">Uncharacterized protein</fullName>
    </submittedName>
</protein>
<dbReference type="Proteomes" id="UP000297245">
    <property type="component" value="Unassembled WGS sequence"/>
</dbReference>
<proteinExistence type="predicted"/>
<reference evidence="3 4" key="1">
    <citation type="journal article" date="2019" name="Nat. Ecol. Evol.">
        <title>Megaphylogeny resolves global patterns of mushroom evolution.</title>
        <authorList>
            <person name="Varga T."/>
            <person name="Krizsan K."/>
            <person name="Foldi C."/>
            <person name="Dima B."/>
            <person name="Sanchez-Garcia M."/>
            <person name="Sanchez-Ramirez S."/>
            <person name="Szollosi G.J."/>
            <person name="Szarkandi J.G."/>
            <person name="Papp V."/>
            <person name="Albert L."/>
            <person name="Andreopoulos W."/>
            <person name="Angelini C."/>
            <person name="Antonin V."/>
            <person name="Barry K.W."/>
            <person name="Bougher N.L."/>
            <person name="Buchanan P."/>
            <person name="Buyck B."/>
            <person name="Bense V."/>
            <person name="Catcheside P."/>
            <person name="Chovatia M."/>
            <person name="Cooper J."/>
            <person name="Damon W."/>
            <person name="Desjardin D."/>
            <person name="Finy P."/>
            <person name="Geml J."/>
            <person name="Haridas S."/>
            <person name="Hughes K."/>
            <person name="Justo A."/>
            <person name="Karasinski D."/>
            <person name="Kautmanova I."/>
            <person name="Kiss B."/>
            <person name="Kocsube S."/>
            <person name="Kotiranta H."/>
            <person name="LaButti K.M."/>
            <person name="Lechner B.E."/>
            <person name="Liimatainen K."/>
            <person name="Lipzen A."/>
            <person name="Lukacs Z."/>
            <person name="Mihaltcheva S."/>
            <person name="Morgado L.N."/>
            <person name="Niskanen T."/>
            <person name="Noordeloos M.E."/>
            <person name="Ohm R.A."/>
            <person name="Ortiz-Santana B."/>
            <person name="Ovrebo C."/>
            <person name="Racz N."/>
            <person name="Riley R."/>
            <person name="Savchenko A."/>
            <person name="Shiryaev A."/>
            <person name="Soop K."/>
            <person name="Spirin V."/>
            <person name="Szebenyi C."/>
            <person name="Tomsovsky M."/>
            <person name="Tulloss R.E."/>
            <person name="Uehling J."/>
            <person name="Grigoriev I.V."/>
            <person name="Vagvolgyi C."/>
            <person name="Papp T."/>
            <person name="Martin F.M."/>
            <person name="Miettinen O."/>
            <person name="Hibbett D.S."/>
            <person name="Nagy L.G."/>
        </authorList>
    </citation>
    <scope>NUCLEOTIDE SEQUENCE [LARGE SCALE GENOMIC DNA]</scope>
    <source>
        <strain evidence="3 4">CBS 962.96</strain>
    </source>
</reference>
<evidence type="ECO:0000256" key="1">
    <source>
        <dbReference type="SAM" id="MobiDB-lite"/>
    </source>
</evidence>
<keyword evidence="4" id="KW-1185">Reference proteome</keyword>
<feature type="transmembrane region" description="Helical" evidence="2">
    <location>
        <begin position="12"/>
        <end position="34"/>
    </location>
</feature>
<evidence type="ECO:0000313" key="3">
    <source>
        <dbReference type="EMBL" id="THU94471.1"/>
    </source>
</evidence>
<keyword evidence="2" id="KW-0812">Transmembrane</keyword>
<feature type="transmembrane region" description="Helical" evidence="2">
    <location>
        <begin position="60"/>
        <end position="80"/>
    </location>
</feature>
<dbReference type="OrthoDB" id="2959680at2759"/>
<dbReference type="EMBL" id="ML179223">
    <property type="protein sequence ID" value="THU94471.1"/>
    <property type="molecule type" value="Genomic_DNA"/>
</dbReference>
<accession>A0A4S8LYC7</accession>